<evidence type="ECO:0000256" key="1">
    <source>
        <dbReference type="ARBA" id="ARBA00022801"/>
    </source>
</evidence>
<accession>A0A6N3GNZ6</accession>
<dbReference type="InterPro" id="IPR029058">
    <property type="entry name" value="AB_hydrolase_fold"/>
</dbReference>
<feature type="domain" description="SGNH hydrolase-type esterase" evidence="3">
    <location>
        <begin position="298"/>
        <end position="472"/>
    </location>
</feature>
<protein>
    <submittedName>
        <fullName evidence="4">Acetylxylan esterase</fullName>
        <ecNumber evidence="4">3.1.1.72</ecNumber>
    </submittedName>
</protein>
<evidence type="ECO:0000259" key="3">
    <source>
        <dbReference type="Pfam" id="PF13472"/>
    </source>
</evidence>
<dbReference type="InterPro" id="IPR036514">
    <property type="entry name" value="SGNH_hydro_sf"/>
</dbReference>
<dbReference type="RefSeq" id="WP_412441565.1">
    <property type="nucleotide sequence ID" value="NZ_CACRUT010000031.1"/>
</dbReference>
<dbReference type="SUPFAM" id="SSF53474">
    <property type="entry name" value="alpha/beta-Hydrolases"/>
    <property type="match status" value="1"/>
</dbReference>
<evidence type="ECO:0000259" key="2">
    <source>
        <dbReference type="Pfam" id="PF00326"/>
    </source>
</evidence>
<feature type="domain" description="Peptidase S9 prolyl oligopeptidase catalytic" evidence="2">
    <location>
        <begin position="123"/>
        <end position="283"/>
    </location>
</feature>
<dbReference type="SUPFAM" id="SSF52266">
    <property type="entry name" value="SGNH hydrolase"/>
    <property type="match status" value="1"/>
</dbReference>
<gene>
    <name evidence="4" type="primary">axeA1_1</name>
    <name evidence="4" type="ORF">PCLFYP37_00509</name>
</gene>
<reference evidence="4" key="1">
    <citation type="submission" date="2019-11" db="EMBL/GenBank/DDBJ databases">
        <authorList>
            <person name="Feng L."/>
        </authorList>
    </citation>
    <scope>NUCLEOTIDE SEQUENCE</scope>
    <source>
        <strain evidence="4">PclaraLFYP37</strain>
    </source>
</reference>
<dbReference type="AlphaFoldDB" id="A0A6N3GNZ6"/>
<dbReference type="EMBL" id="CACRUT010000031">
    <property type="protein sequence ID" value="VYU65912.1"/>
    <property type="molecule type" value="Genomic_DNA"/>
</dbReference>
<dbReference type="Gene3D" id="3.40.50.1110">
    <property type="entry name" value="SGNH hydrolase"/>
    <property type="match status" value="1"/>
</dbReference>
<dbReference type="GO" id="GO:0046555">
    <property type="term" value="F:acetylxylan esterase activity"/>
    <property type="evidence" value="ECO:0007669"/>
    <property type="project" value="UniProtKB-EC"/>
</dbReference>
<dbReference type="GO" id="GO:0008236">
    <property type="term" value="F:serine-type peptidase activity"/>
    <property type="evidence" value="ECO:0007669"/>
    <property type="project" value="InterPro"/>
</dbReference>
<dbReference type="Pfam" id="PF13472">
    <property type="entry name" value="Lipase_GDSL_2"/>
    <property type="match status" value="1"/>
</dbReference>
<dbReference type="Gene3D" id="3.40.50.1820">
    <property type="entry name" value="alpha/beta hydrolase"/>
    <property type="match status" value="1"/>
</dbReference>
<evidence type="ECO:0000313" key="4">
    <source>
        <dbReference type="EMBL" id="VYU65912.1"/>
    </source>
</evidence>
<keyword evidence="1 4" id="KW-0378">Hydrolase</keyword>
<dbReference type="PANTHER" id="PTHR48081">
    <property type="entry name" value="AB HYDROLASE SUPERFAMILY PROTEIN C4A8.06C"/>
    <property type="match status" value="1"/>
</dbReference>
<dbReference type="InterPro" id="IPR013830">
    <property type="entry name" value="SGNH_hydro"/>
</dbReference>
<dbReference type="EC" id="3.1.1.72" evidence="4"/>
<dbReference type="Pfam" id="PF00326">
    <property type="entry name" value="Peptidase_S9"/>
    <property type="match status" value="1"/>
</dbReference>
<dbReference type="GO" id="GO:0006508">
    <property type="term" value="P:proteolysis"/>
    <property type="evidence" value="ECO:0007669"/>
    <property type="project" value="InterPro"/>
</dbReference>
<name>A0A6N3GNZ6_9BACT</name>
<sequence length="491" mass="54737">MKKWFGIFCFLGIVAWGRTALHAQSWFDVKLWEQGLPNTNGRDGGPERQQDGIYTPEIRVFLPDSAKATGRIILACPGGGYSFIALGHEGYDWAPYFNEMGIAYAVLKYRLPFGHPEVPVSDAQEAIRVIRRHAAAWRINPYDVGIMGSSAGGHLASTIAVKAPFDCRPDFQILFYPVISMELNQTHNGSVYSFIGKEPSHEEQLRYSNERHIRRHMVPPALLLLSGDDTVVPVSNSIKYYTALSQAEVPAAMHIYPTGGHGWGYNPSFACHEQMLADLKAWLEGLDAPDGDALRVACVGNSITDGYGISLSEEYGYPAVLGRKLGNKYRVRNFGVSGHTMLQKGDCPYMKNDVYRWCKEFNPDVVVIKLGTNDSKPQNWKYKDEFMTDAQQMIDELKALPARPDIYLAYPVKAMSSAFDISDSVIVNGVIPMIRRLARKNKLKVIDLHSVFDGHPEWLISDGIHPNDKGAAVIAEEVKKAILENTGNEKK</sequence>
<dbReference type="PANTHER" id="PTHR48081:SF6">
    <property type="entry name" value="PEPTIDASE S9 PROLYL OLIGOPEPTIDASE CATALYTIC DOMAIN-CONTAINING PROTEIN"/>
    <property type="match status" value="1"/>
</dbReference>
<dbReference type="InterPro" id="IPR050300">
    <property type="entry name" value="GDXG_lipolytic_enzyme"/>
</dbReference>
<dbReference type="InterPro" id="IPR001375">
    <property type="entry name" value="Peptidase_S9_cat"/>
</dbReference>
<organism evidence="4">
    <name type="scientific">Paraprevotella clara</name>
    <dbReference type="NCBI Taxonomy" id="454154"/>
    <lineage>
        <taxon>Bacteria</taxon>
        <taxon>Pseudomonadati</taxon>
        <taxon>Bacteroidota</taxon>
        <taxon>Bacteroidia</taxon>
        <taxon>Bacteroidales</taxon>
        <taxon>Prevotellaceae</taxon>
        <taxon>Paraprevotella</taxon>
    </lineage>
</organism>
<proteinExistence type="predicted"/>